<dbReference type="Proteomes" id="UP001321473">
    <property type="component" value="Unassembled WGS sequence"/>
</dbReference>
<evidence type="ECO:0000313" key="1">
    <source>
        <dbReference type="EMBL" id="KAK8776189.1"/>
    </source>
</evidence>
<protein>
    <submittedName>
        <fullName evidence="1">Uncharacterized protein</fullName>
    </submittedName>
</protein>
<proteinExistence type="predicted"/>
<evidence type="ECO:0000313" key="2">
    <source>
        <dbReference type="Proteomes" id="UP001321473"/>
    </source>
</evidence>
<comment type="caution">
    <text evidence="1">The sequence shown here is derived from an EMBL/GenBank/DDBJ whole genome shotgun (WGS) entry which is preliminary data.</text>
</comment>
<dbReference type="EMBL" id="JARKHS020013264">
    <property type="protein sequence ID" value="KAK8776189.1"/>
    <property type="molecule type" value="Genomic_DNA"/>
</dbReference>
<sequence>MVVGFRDHEVVAVRAAAQLGMDPDGQEHVRISSCTRQRSEGGAECDMVPDNFATMESVRKGSLQHWSAYLHNPDYTVHLLTAENVTETDCPYRDVLSKLKNSRSELVLGNVVLGNN</sequence>
<dbReference type="AlphaFoldDB" id="A0AAQ4EN54"/>
<name>A0AAQ4EN54_AMBAM</name>
<organism evidence="1 2">
    <name type="scientific">Amblyomma americanum</name>
    <name type="common">Lone star tick</name>
    <dbReference type="NCBI Taxonomy" id="6943"/>
    <lineage>
        <taxon>Eukaryota</taxon>
        <taxon>Metazoa</taxon>
        <taxon>Ecdysozoa</taxon>
        <taxon>Arthropoda</taxon>
        <taxon>Chelicerata</taxon>
        <taxon>Arachnida</taxon>
        <taxon>Acari</taxon>
        <taxon>Parasitiformes</taxon>
        <taxon>Ixodida</taxon>
        <taxon>Ixodoidea</taxon>
        <taxon>Ixodidae</taxon>
        <taxon>Amblyomminae</taxon>
        <taxon>Amblyomma</taxon>
    </lineage>
</organism>
<reference evidence="1 2" key="1">
    <citation type="journal article" date="2023" name="Arcadia Sci">
        <title>De novo assembly of a long-read Amblyomma americanum tick genome.</title>
        <authorList>
            <person name="Chou S."/>
            <person name="Poskanzer K.E."/>
            <person name="Rollins M."/>
            <person name="Thuy-Boun P.S."/>
        </authorList>
    </citation>
    <scope>NUCLEOTIDE SEQUENCE [LARGE SCALE GENOMIC DNA]</scope>
    <source>
        <strain evidence="1">F_SG_1</strain>
        <tissue evidence="1">Salivary glands</tissue>
    </source>
</reference>
<accession>A0AAQ4EN54</accession>
<gene>
    <name evidence="1" type="ORF">V5799_030466</name>
</gene>
<keyword evidence="2" id="KW-1185">Reference proteome</keyword>